<dbReference type="Gene3D" id="1.20.1440.60">
    <property type="entry name" value="23S rRNA-intervening sequence"/>
    <property type="match status" value="1"/>
</dbReference>
<reference evidence="2" key="1">
    <citation type="submission" date="2017-09" db="EMBL/GenBank/DDBJ databases">
        <title>Depth-based differentiation of microbial function through sediment-hosted aquifers and enrichment of novel symbionts in the deep terrestrial subsurface.</title>
        <authorList>
            <person name="Probst A.J."/>
            <person name="Ladd B."/>
            <person name="Jarett J.K."/>
            <person name="Geller-Mcgrath D.E."/>
            <person name="Sieber C.M.K."/>
            <person name="Emerson J.B."/>
            <person name="Anantharaman K."/>
            <person name="Thomas B.C."/>
            <person name="Malmstrom R."/>
            <person name="Stieglmeier M."/>
            <person name="Klingl A."/>
            <person name="Woyke T."/>
            <person name="Ryan C.M."/>
            <person name="Banfield J.F."/>
        </authorList>
    </citation>
    <scope>NUCLEOTIDE SEQUENCE [LARGE SCALE GENOMIC DNA]</scope>
</reference>
<evidence type="ECO:0000313" key="2">
    <source>
        <dbReference type="Proteomes" id="UP000229401"/>
    </source>
</evidence>
<evidence type="ECO:0000313" key="1">
    <source>
        <dbReference type="EMBL" id="PIY71764.1"/>
    </source>
</evidence>
<comment type="caution">
    <text evidence="1">The sequence shown here is derived from an EMBL/GenBank/DDBJ whole genome shotgun (WGS) entry which is preliminary data.</text>
</comment>
<proteinExistence type="predicted"/>
<dbReference type="SUPFAM" id="SSF158446">
    <property type="entry name" value="IVS-encoded protein-like"/>
    <property type="match status" value="1"/>
</dbReference>
<dbReference type="NCBIfam" id="TIGR02436">
    <property type="entry name" value="four helix bundle protein"/>
    <property type="match status" value="1"/>
</dbReference>
<protein>
    <submittedName>
        <fullName evidence="1">Four helix bundle protein</fullName>
    </submittedName>
</protein>
<dbReference type="AlphaFoldDB" id="A0A2M7QHG2"/>
<dbReference type="InterPro" id="IPR012657">
    <property type="entry name" value="23S_rRNA-intervening_sequence"/>
</dbReference>
<accession>A0A2M7QHG2</accession>
<dbReference type="PANTHER" id="PTHR38471:SF2">
    <property type="entry name" value="FOUR HELIX BUNDLE PROTEIN"/>
    <property type="match status" value="1"/>
</dbReference>
<dbReference type="Proteomes" id="UP000229401">
    <property type="component" value="Unassembled WGS sequence"/>
</dbReference>
<dbReference type="PANTHER" id="PTHR38471">
    <property type="entry name" value="FOUR HELIX BUNDLE PROTEIN"/>
    <property type="match status" value="1"/>
</dbReference>
<sequence length="129" mass="15165">MKIYRFEDLEIWKLSLIITKVIYDLVAKERFKHDFVLVNQIKRATISISSNIVEGFEKNNNNKFIRFLKISKGSVGEVRNQINIALITGYIDNVEFNSTNDKLLQLAKQIGGFIVYLQEKRHNKEFLRK</sequence>
<gene>
    <name evidence="1" type="ORF">COY87_04455</name>
</gene>
<organism evidence="1 2">
    <name type="scientific">Candidatus Roizmanbacteria bacterium CG_4_10_14_0_8_um_filter_33_9</name>
    <dbReference type="NCBI Taxonomy" id="1974826"/>
    <lineage>
        <taxon>Bacteria</taxon>
        <taxon>Candidatus Roizmaniibacteriota</taxon>
    </lineage>
</organism>
<dbReference type="InterPro" id="IPR036583">
    <property type="entry name" value="23S_rRNA_IVS_sf"/>
</dbReference>
<dbReference type="CDD" id="cd16377">
    <property type="entry name" value="23S_rRNA_IVP_like"/>
    <property type="match status" value="1"/>
</dbReference>
<dbReference type="Pfam" id="PF05635">
    <property type="entry name" value="23S_rRNA_IVP"/>
    <property type="match status" value="1"/>
</dbReference>
<name>A0A2M7QHG2_9BACT</name>
<dbReference type="EMBL" id="PFLI01000149">
    <property type="protein sequence ID" value="PIY71764.1"/>
    <property type="molecule type" value="Genomic_DNA"/>
</dbReference>